<comment type="subcellular location">
    <subcellularLocation>
        <location evidence="1">Membrane</location>
        <topology evidence="1">Multi-pass membrane protein</topology>
    </subcellularLocation>
</comment>
<dbReference type="InterPro" id="IPR036259">
    <property type="entry name" value="MFS_trans_sf"/>
</dbReference>
<dbReference type="SUPFAM" id="SSF103473">
    <property type="entry name" value="MFS general substrate transporter"/>
    <property type="match status" value="1"/>
</dbReference>
<evidence type="ECO:0000256" key="4">
    <source>
        <dbReference type="ARBA" id="ARBA00023136"/>
    </source>
</evidence>
<feature type="transmembrane region" description="Helical" evidence="6">
    <location>
        <begin position="281"/>
        <end position="299"/>
    </location>
</feature>
<sequence>MPDSDPNSPAGPSNQQQPSQPYQPGPSKTNKTDIALRVVSSEDSGSPLVSGEHAAPSDDAPQYRRYRRRFFGLAQLVLLNIIVSWDWLTFAAISTTAAEFFSVSESDINWLSTAFLFAFVPVAPLVIWTLNKGGPKHSILVASALVLVGNWIRYGGTRAQPPRFGVVVFGQILIGFAQPFVLAAPTRYSNLWFSDTGRVSATAVASLANPLGGALGQLIGPIWATNLKGIPNMVLYTSILSTVATLPAPFIPKSPPTPPSAIAASEKLDLRAALHDLPKNVSFYLILLPFSVYVGFFNASASLVNQILGPYGFSETDAGIAGGLLIIVGLIAAAVVSPIVDRTKKYAPVIKVLVPIVAVSYLVLIFMPGTRTLAGPYTVFSILGASSFSLLPCALEYLVVVTHPVSPEITSTINWTLGQLLGAIFIIIMDALRGGWPGAPPNSIIRGLIFQAVIAWVVVPFPMFLATRWVKRQPVALS</sequence>
<dbReference type="PANTHER" id="PTHR10924:SF6">
    <property type="entry name" value="SOLUTE CARRIER FAMILY 49 MEMBER A3"/>
    <property type="match status" value="1"/>
</dbReference>
<evidence type="ECO:0000256" key="6">
    <source>
        <dbReference type="SAM" id="Phobius"/>
    </source>
</evidence>
<name>A0A6A6PGZ0_9PEZI</name>
<dbReference type="Gene3D" id="1.20.1250.20">
    <property type="entry name" value="MFS general substrate transporter like domains"/>
    <property type="match status" value="1"/>
</dbReference>
<keyword evidence="8" id="KW-1185">Reference proteome</keyword>
<gene>
    <name evidence="7" type="ORF">BDY17DRAFT_305132</name>
</gene>
<feature type="transmembrane region" description="Helical" evidence="6">
    <location>
        <begin position="319"/>
        <end position="340"/>
    </location>
</feature>
<proteinExistence type="predicted"/>
<dbReference type="EMBL" id="MU001642">
    <property type="protein sequence ID" value="KAF2479185.1"/>
    <property type="molecule type" value="Genomic_DNA"/>
</dbReference>
<evidence type="ECO:0000256" key="1">
    <source>
        <dbReference type="ARBA" id="ARBA00004141"/>
    </source>
</evidence>
<keyword evidence="2 6" id="KW-0812">Transmembrane</keyword>
<organism evidence="7 8">
    <name type="scientific">Neohortaea acidophila</name>
    <dbReference type="NCBI Taxonomy" id="245834"/>
    <lineage>
        <taxon>Eukaryota</taxon>
        <taxon>Fungi</taxon>
        <taxon>Dikarya</taxon>
        <taxon>Ascomycota</taxon>
        <taxon>Pezizomycotina</taxon>
        <taxon>Dothideomycetes</taxon>
        <taxon>Dothideomycetidae</taxon>
        <taxon>Mycosphaerellales</taxon>
        <taxon>Teratosphaeriaceae</taxon>
        <taxon>Neohortaea</taxon>
    </lineage>
</organism>
<keyword evidence="4 6" id="KW-0472">Membrane</keyword>
<dbReference type="Pfam" id="PF07690">
    <property type="entry name" value="MFS_1"/>
    <property type="match status" value="1"/>
</dbReference>
<feature type="region of interest" description="Disordered" evidence="5">
    <location>
        <begin position="1"/>
        <end position="36"/>
    </location>
</feature>
<feature type="transmembrane region" description="Helical" evidence="6">
    <location>
        <begin position="412"/>
        <end position="432"/>
    </location>
</feature>
<feature type="compositionally biased region" description="Low complexity" evidence="5">
    <location>
        <begin position="1"/>
        <end position="27"/>
    </location>
</feature>
<keyword evidence="3 6" id="KW-1133">Transmembrane helix</keyword>
<dbReference type="GO" id="GO:0022857">
    <property type="term" value="F:transmembrane transporter activity"/>
    <property type="evidence" value="ECO:0007669"/>
    <property type="project" value="InterPro"/>
</dbReference>
<feature type="transmembrane region" description="Helical" evidence="6">
    <location>
        <begin position="70"/>
        <end position="88"/>
    </location>
</feature>
<dbReference type="Proteomes" id="UP000799767">
    <property type="component" value="Unassembled WGS sequence"/>
</dbReference>
<feature type="transmembrane region" description="Helical" evidence="6">
    <location>
        <begin position="352"/>
        <end position="371"/>
    </location>
</feature>
<feature type="transmembrane region" description="Helical" evidence="6">
    <location>
        <begin position="108"/>
        <end position="130"/>
    </location>
</feature>
<reference evidence="7" key="1">
    <citation type="journal article" date="2020" name="Stud. Mycol.">
        <title>101 Dothideomycetes genomes: a test case for predicting lifestyles and emergence of pathogens.</title>
        <authorList>
            <person name="Haridas S."/>
            <person name="Albert R."/>
            <person name="Binder M."/>
            <person name="Bloem J."/>
            <person name="Labutti K."/>
            <person name="Salamov A."/>
            <person name="Andreopoulos B."/>
            <person name="Baker S."/>
            <person name="Barry K."/>
            <person name="Bills G."/>
            <person name="Bluhm B."/>
            <person name="Cannon C."/>
            <person name="Castanera R."/>
            <person name="Culley D."/>
            <person name="Daum C."/>
            <person name="Ezra D."/>
            <person name="Gonzalez J."/>
            <person name="Henrissat B."/>
            <person name="Kuo A."/>
            <person name="Liang C."/>
            <person name="Lipzen A."/>
            <person name="Lutzoni F."/>
            <person name="Magnuson J."/>
            <person name="Mondo S."/>
            <person name="Nolan M."/>
            <person name="Ohm R."/>
            <person name="Pangilinan J."/>
            <person name="Park H.-J."/>
            <person name="Ramirez L."/>
            <person name="Alfaro M."/>
            <person name="Sun H."/>
            <person name="Tritt A."/>
            <person name="Yoshinaga Y."/>
            <person name="Zwiers L.-H."/>
            <person name="Turgeon B."/>
            <person name="Goodwin S."/>
            <person name="Spatafora J."/>
            <person name="Crous P."/>
            <person name="Grigoriev I."/>
        </authorList>
    </citation>
    <scope>NUCLEOTIDE SEQUENCE</scope>
    <source>
        <strain evidence="7">CBS 113389</strain>
    </source>
</reference>
<feature type="transmembrane region" description="Helical" evidence="6">
    <location>
        <begin position="444"/>
        <end position="465"/>
    </location>
</feature>
<dbReference type="GO" id="GO:0016020">
    <property type="term" value="C:membrane"/>
    <property type="evidence" value="ECO:0007669"/>
    <property type="project" value="UniProtKB-SubCell"/>
</dbReference>
<feature type="transmembrane region" description="Helical" evidence="6">
    <location>
        <begin position="166"/>
        <end position="184"/>
    </location>
</feature>
<protein>
    <submittedName>
        <fullName evidence="7">Major facilitator superfamily domain-containing protein</fullName>
    </submittedName>
</protein>
<dbReference type="RefSeq" id="XP_033585755.1">
    <property type="nucleotide sequence ID" value="XM_033734821.1"/>
</dbReference>
<feature type="transmembrane region" description="Helical" evidence="6">
    <location>
        <begin position="377"/>
        <end position="400"/>
    </location>
</feature>
<evidence type="ECO:0000256" key="3">
    <source>
        <dbReference type="ARBA" id="ARBA00022989"/>
    </source>
</evidence>
<accession>A0A6A6PGZ0</accession>
<evidence type="ECO:0000256" key="2">
    <source>
        <dbReference type="ARBA" id="ARBA00022692"/>
    </source>
</evidence>
<evidence type="ECO:0000313" key="8">
    <source>
        <dbReference type="Proteomes" id="UP000799767"/>
    </source>
</evidence>
<evidence type="ECO:0000256" key="5">
    <source>
        <dbReference type="SAM" id="MobiDB-lite"/>
    </source>
</evidence>
<dbReference type="InterPro" id="IPR049680">
    <property type="entry name" value="FLVCR1-2_SLC49-like"/>
</dbReference>
<evidence type="ECO:0000313" key="7">
    <source>
        <dbReference type="EMBL" id="KAF2479185.1"/>
    </source>
</evidence>
<dbReference type="GeneID" id="54475823"/>
<dbReference type="InterPro" id="IPR011701">
    <property type="entry name" value="MFS"/>
</dbReference>
<dbReference type="AlphaFoldDB" id="A0A6A6PGZ0"/>
<dbReference type="PANTHER" id="PTHR10924">
    <property type="entry name" value="MAJOR FACILITATOR SUPERFAMILY PROTEIN-RELATED"/>
    <property type="match status" value="1"/>
</dbReference>
<dbReference type="OrthoDB" id="422206at2759"/>